<keyword evidence="2" id="KW-1185">Reference proteome</keyword>
<gene>
    <name evidence="1" type="ORF">L7E55_08380</name>
</gene>
<evidence type="ECO:0000313" key="2">
    <source>
        <dbReference type="Proteomes" id="UP001154312"/>
    </source>
</evidence>
<proteinExistence type="predicted"/>
<evidence type="ECO:0000313" key="1">
    <source>
        <dbReference type="EMBL" id="MDF9408373.1"/>
    </source>
</evidence>
<organism evidence="1 2">
    <name type="scientific">Pelotomaculum isophthalicicum JI</name>
    <dbReference type="NCBI Taxonomy" id="947010"/>
    <lineage>
        <taxon>Bacteria</taxon>
        <taxon>Bacillati</taxon>
        <taxon>Bacillota</taxon>
        <taxon>Clostridia</taxon>
        <taxon>Eubacteriales</taxon>
        <taxon>Desulfotomaculaceae</taxon>
        <taxon>Pelotomaculum</taxon>
    </lineage>
</organism>
<sequence length="67" mass="7634">MKEIQGVHECYVCGASNSWKAKWQSENRPNVSMVSVKRPVAVDKGVFEITYSCNNCNTDNKFEISFK</sequence>
<name>A0A9X4H402_9FIRM</name>
<reference evidence="1" key="1">
    <citation type="submission" date="2022-02" db="EMBL/GenBank/DDBJ databases">
        <authorList>
            <person name="Leng L."/>
        </authorList>
    </citation>
    <scope>NUCLEOTIDE SEQUENCE</scope>
    <source>
        <strain evidence="1">JI</strain>
    </source>
</reference>
<accession>A0A9X4H402</accession>
<dbReference type="RefSeq" id="WP_277443695.1">
    <property type="nucleotide sequence ID" value="NZ_JAKOAV010000013.1"/>
</dbReference>
<comment type="caution">
    <text evidence="1">The sequence shown here is derived from an EMBL/GenBank/DDBJ whole genome shotgun (WGS) entry which is preliminary data.</text>
</comment>
<dbReference type="AlphaFoldDB" id="A0A9X4H402"/>
<dbReference type="Proteomes" id="UP001154312">
    <property type="component" value="Unassembled WGS sequence"/>
</dbReference>
<dbReference type="EMBL" id="JAKOAV010000013">
    <property type="protein sequence ID" value="MDF9408373.1"/>
    <property type="molecule type" value="Genomic_DNA"/>
</dbReference>
<protein>
    <submittedName>
        <fullName evidence="1">Uncharacterized protein</fullName>
    </submittedName>
</protein>